<keyword evidence="2" id="KW-1185">Reference proteome</keyword>
<sequence>MDEKYIVITNDNFSEPMSKKDAIKLVKEYDNKGIVGYIVSEEEAKRIKDPSNFNEPKWE</sequence>
<dbReference type="RefSeq" id="WP_093752289.1">
    <property type="nucleotide sequence ID" value="NZ_BSYN01000007.1"/>
</dbReference>
<dbReference type="Proteomes" id="UP000198828">
    <property type="component" value="Unassembled WGS sequence"/>
</dbReference>
<organism evidence="1 2">
    <name type="scientific">Tepidimicrobium xylanilyticum</name>
    <dbReference type="NCBI Taxonomy" id="1123352"/>
    <lineage>
        <taxon>Bacteria</taxon>
        <taxon>Bacillati</taxon>
        <taxon>Bacillota</taxon>
        <taxon>Tissierellia</taxon>
        <taxon>Tissierellales</taxon>
        <taxon>Tepidimicrobiaceae</taxon>
        <taxon>Tepidimicrobium</taxon>
    </lineage>
</organism>
<name>A0A1H2XKX8_9FIRM</name>
<gene>
    <name evidence="1" type="ORF">SAMN05660923_01460</name>
</gene>
<accession>A0A1H2XKX8</accession>
<dbReference type="OrthoDB" id="1707761at2"/>
<evidence type="ECO:0000313" key="2">
    <source>
        <dbReference type="Proteomes" id="UP000198828"/>
    </source>
</evidence>
<protein>
    <submittedName>
        <fullName evidence="1">Uncharacterized protein</fullName>
    </submittedName>
</protein>
<dbReference type="AlphaFoldDB" id="A0A1H2XKX8"/>
<proteinExistence type="predicted"/>
<reference evidence="1 2" key="1">
    <citation type="submission" date="2016-10" db="EMBL/GenBank/DDBJ databases">
        <authorList>
            <person name="de Groot N.N."/>
        </authorList>
    </citation>
    <scope>NUCLEOTIDE SEQUENCE [LARGE SCALE GENOMIC DNA]</scope>
    <source>
        <strain evidence="1 2">DSM 23310</strain>
    </source>
</reference>
<dbReference type="EMBL" id="FNNG01000005">
    <property type="protein sequence ID" value="SDW92949.1"/>
    <property type="molecule type" value="Genomic_DNA"/>
</dbReference>
<evidence type="ECO:0000313" key="1">
    <source>
        <dbReference type="EMBL" id="SDW92949.1"/>
    </source>
</evidence>